<organism evidence="1 2">
    <name type="scientific">Leptothrix discophora</name>
    <dbReference type="NCBI Taxonomy" id="89"/>
    <lineage>
        <taxon>Bacteria</taxon>
        <taxon>Pseudomonadati</taxon>
        <taxon>Pseudomonadota</taxon>
        <taxon>Betaproteobacteria</taxon>
        <taxon>Burkholderiales</taxon>
        <taxon>Sphaerotilaceae</taxon>
        <taxon>Leptothrix</taxon>
    </lineage>
</organism>
<protein>
    <submittedName>
        <fullName evidence="1">Uncharacterized protein</fullName>
    </submittedName>
</protein>
<accession>A0ABT9G0D4</accession>
<evidence type="ECO:0000313" key="1">
    <source>
        <dbReference type="EMBL" id="MDP4299939.1"/>
    </source>
</evidence>
<proteinExistence type="predicted"/>
<sequence>MPATTFLANKLLEHQVGKTAYTMPTVFVGLSSTTPALAGTGITEPSGGSYARVATSGATWATAASGSISNAAAITFPTATADWAAAANLTYGVLYDASTAGNVLGYGVLTVAKNVLNGDTASIAIGGLTITIS</sequence>
<gene>
    <name evidence="1" type="ORF">Q8X39_04780</name>
</gene>
<dbReference type="EMBL" id="JAUZEE010000002">
    <property type="protein sequence ID" value="MDP4299939.1"/>
    <property type="molecule type" value="Genomic_DNA"/>
</dbReference>
<comment type="caution">
    <text evidence="1">The sequence shown here is derived from an EMBL/GenBank/DDBJ whole genome shotgun (WGS) entry which is preliminary data.</text>
</comment>
<dbReference type="Proteomes" id="UP001235760">
    <property type="component" value="Unassembled WGS sequence"/>
</dbReference>
<evidence type="ECO:0000313" key="2">
    <source>
        <dbReference type="Proteomes" id="UP001235760"/>
    </source>
</evidence>
<reference evidence="1 2" key="1">
    <citation type="submission" date="2023-08" db="EMBL/GenBank/DDBJ databases">
        <authorList>
            <person name="Roldan D.M."/>
            <person name="Menes R.J."/>
        </authorList>
    </citation>
    <scope>NUCLEOTIDE SEQUENCE [LARGE SCALE GENOMIC DNA]</scope>
    <source>
        <strain evidence="1 2">CCM 2812</strain>
    </source>
</reference>
<name>A0ABT9G0D4_LEPDI</name>
<dbReference type="InterPro" id="IPR056908">
    <property type="entry name" value="Gp80-like"/>
</dbReference>
<keyword evidence="2" id="KW-1185">Reference proteome</keyword>
<dbReference type="RefSeq" id="WP_305748495.1">
    <property type="nucleotide sequence ID" value="NZ_JAUZEE010000002.1"/>
</dbReference>
<dbReference type="Pfam" id="PF23140">
    <property type="entry name" value="Gp80"/>
    <property type="match status" value="1"/>
</dbReference>